<dbReference type="GO" id="GO:0003724">
    <property type="term" value="F:RNA helicase activity"/>
    <property type="evidence" value="ECO:0007669"/>
    <property type="project" value="InterPro"/>
</dbReference>
<dbReference type="SUPFAM" id="SSF50494">
    <property type="entry name" value="Trypsin-like serine proteases"/>
    <property type="match status" value="1"/>
</dbReference>
<reference evidence="18" key="1">
    <citation type="submission" date="2019-10" db="EMBL/GenBank/DDBJ databases">
        <authorList>
            <person name="Nitsche A."/>
            <person name="Hankeln T."/>
            <person name="Acosta O."/>
            <person name="Velez I.D."/>
            <person name="Schiemann D.J."/>
        </authorList>
    </citation>
    <scope>NUCLEOTIDE SEQUENCE</scope>
    <source>
        <strain evidence="18">Cx 1773-7</strain>
    </source>
</reference>
<dbReference type="InterPro" id="IPR029053">
    <property type="entry name" value="Viral_coat"/>
</dbReference>
<dbReference type="InterPro" id="IPR033703">
    <property type="entry name" value="Rhv-like"/>
</dbReference>
<dbReference type="InterPro" id="IPR043504">
    <property type="entry name" value="Peptidase_S1_PA_chymotrypsin"/>
</dbReference>
<keyword evidence="10" id="KW-0788">Thiol protease</keyword>
<dbReference type="GO" id="GO:0019028">
    <property type="term" value="C:viral capsid"/>
    <property type="evidence" value="ECO:0007669"/>
    <property type="project" value="UniProtKB-KW"/>
</dbReference>
<dbReference type="GO" id="GO:0006351">
    <property type="term" value="P:DNA-templated transcription"/>
    <property type="evidence" value="ECO:0007669"/>
    <property type="project" value="InterPro"/>
</dbReference>
<evidence type="ECO:0000256" key="13">
    <source>
        <dbReference type="ARBA" id="ARBA00022953"/>
    </source>
</evidence>
<dbReference type="PROSITE" id="PS51218">
    <property type="entry name" value="SF3_HELICASE_2"/>
    <property type="match status" value="1"/>
</dbReference>
<dbReference type="Gene3D" id="2.40.10.10">
    <property type="entry name" value="Trypsin-like serine proteases"/>
    <property type="match status" value="1"/>
</dbReference>
<dbReference type="GO" id="GO:0003723">
    <property type="term" value="F:RNA binding"/>
    <property type="evidence" value="ECO:0007669"/>
    <property type="project" value="InterPro"/>
</dbReference>
<evidence type="ECO:0000256" key="1">
    <source>
        <dbReference type="ARBA" id="ARBA00004328"/>
    </source>
</evidence>
<feature type="transmembrane region" description="Helical" evidence="15">
    <location>
        <begin position="2007"/>
        <end position="2031"/>
    </location>
</feature>
<dbReference type="InterPro" id="IPR043502">
    <property type="entry name" value="DNA/RNA_pol_sf"/>
</dbReference>
<keyword evidence="6" id="KW-0808">Transferase</keyword>
<dbReference type="InterPro" id="IPR014759">
    <property type="entry name" value="Helicase_SF3_ssRNA_vir"/>
</dbReference>
<keyword evidence="12" id="KW-0946">Virion</keyword>
<dbReference type="GO" id="GO:0006508">
    <property type="term" value="P:proteolysis"/>
    <property type="evidence" value="ECO:0007669"/>
    <property type="project" value="UniProtKB-KW"/>
</dbReference>
<dbReference type="InterPro" id="IPR001205">
    <property type="entry name" value="RNA-dir_pol_C"/>
</dbReference>
<dbReference type="CDD" id="cd23169">
    <property type="entry name" value="ps-ssRNAv-Picornavirales"/>
    <property type="match status" value="1"/>
</dbReference>
<keyword evidence="15" id="KW-1133">Transmembrane helix</keyword>
<dbReference type="InterPro" id="IPR043128">
    <property type="entry name" value="Rev_trsase/Diguanyl_cyclase"/>
</dbReference>
<dbReference type="InterPro" id="IPR009003">
    <property type="entry name" value="Peptidase_S1_PA"/>
</dbReference>
<evidence type="ECO:0000313" key="18">
    <source>
        <dbReference type="EMBL" id="QHA33688.1"/>
    </source>
</evidence>
<dbReference type="GO" id="GO:0039694">
    <property type="term" value="P:viral RNA genome replication"/>
    <property type="evidence" value="ECO:0007669"/>
    <property type="project" value="InterPro"/>
</dbReference>
<sequence>MATTKRENHALENVQFYTTEAILKIRLEETERRLQKKIDQVVELHRMISSALSKRTTNTFAEVCKINCCPQIFAATVPVPLIRQGEYTVKEAYHDRALSREIYAKNLDDMRCRQRQANYLFACIKKRLEKPRFFIDHLPSRQACRENFQAALDDFRARGKANKELARCIAARYASKTIRENGIGQFARAYWPKVEKVPTVLKRIPRKVKEVARKPKEDWDAIISSFKDQVFLGLRKIETTSIFRVLSGPGQVLIGSLLTYALWKKAALRGTLPLNVASPQMETPEVKLGNTKPAAMKASTKVEEALVSAEQVPRSMRGFYNESASVERPTFSEFSDRWVYLGTSTWSSGLSVGTQVLSYPLLYSSLKANLKAQAFALILQHCYYRCDLRVRFSLTSNRFQTGCVVASFLYRNDNSHKDMSNVYSSLHRENVRLYAGAELEAELVIPYCYEDSSLAVLDGKNFVDVYVTVLNELATTSSTASQATIAVHVAVENLQVHGIRGRFDNIDLPVPQMESIEAIANAVVSPSLASVLNAASTVLNTVGADQNRDNPPIPLQPMHLIPQGCGSISLTNRVLAPVVALRADAAGQTPHFSMFDDMSLKSLVRRWGLIRSLSIRSSTKDEFLSLPCIPLPSISDFPGSAPDTNGVVMANPTPLAYASSFYSKWRGELEFKVEFVMSAFHKGKIMAAFVPGGYGKYIELSDAKFCVNETFDISTDMERVFVCPWQWKNSFCSNRLDRVVEVPSVFKLYIINPIIAIDAVPADVRVNVYVRAGNSFELALLRPSNFFCATDSHVTPPSTQNPIPYNLETRMYITSSSGLTNKAGKYLMVLYIQNITNGWLGFSNLRPGYIYKLTGVTRSGKQFRVRHPVKGTIQYGTYDPALSTSRAHGMIHGSYKDLLAYVLVKDPVLAREKITEEWLWTVDGPWSEIRKNGIWVEAPSGDDPPIWSEVFPHSVTGEPHVPEEDEESFEELVATPEMEPETVDLVSSSVTTNFGLTVFGEQCPDLKDGGHRYEFFGTAKNVSRSRGLPQDSPVSCILRLHPIREVTPSNSAVWDNRNLGGSIAARCCPFRGYRGGMRFQITVVGNPPEGSMIYISHRHDTVSPSRNPVYQPRNIVRSRFDMINSQYSSHLHLLNVNQTVTVEVPYMSEREFLGLSGMDQTMTDNGSLWLWVLTPSEVDIHLQISYSFADDFKCVQFLGIPISIDLSQIASEPDSFDVAEPEMEDPSCSKDWLPYLQPLERERESIKPSLLTRAYNNLTASISAPKNISEAVDKAVSSHVEVVGTITETLKKFQDVAKMMSDKFMSLFSQDKSAPKVSIVDIFKNLGSSSFELVLHIVYAILGGTREIIIFAVANIIRLLFAASSLVIEKILPYISKIWTRVFKPTQQSQVENPTAEAEMEDEEIAGYGSLLFATISTACGLKASPPKDFASLSRGLFLAGSSVRQSSFMGSFLKDNIKFVKRIFKSIMALFGTKNKNFKLIAGIEDDRIKRWLLEVTFLLSPVNEKEREKPSWSSKVHELAVVGRALSIATAFGPTRNSRISSLIMTEFKKIQELETQLIHKRVYSCVKYEPFSCWFYGDPGSGKSYLMNRFCERLAKDAGFTGVHHTYPMVGMVKYVDGLDNQMTISVEDVLSLDIAMDPSLVPLILVGKSCAPLKLNYSKVEDKDRLVNFQNIVFTANRGYFDNVTGIKEPKAYNRRRDVVLQIVFTKLSREHRAIFNANQIPCEGLWDSRLVAEAKTLMPEALTRLEHVVAIVMNPIEDRIIETIHRVENEPYDVTVLDYLATRAKFYHQGEVISYRKRYALLQERMSSVESSSASFDENLKKYLELFESLDSERNEVATPELNTWLDKCKISGGKSEIVPEMKEEGEVRLYKSGLLQKQSTCCLHIDVDPRTLYYESRGNNLRDVSGTLICPLNGCVYSVGDKTEVDIDCLWLNPDWRQTFVNNMLLRGRYTDEVRAMINMSDIDFENAVLRFPRHINNMVRRHRSVANPPSVELLEDEQSFLATTVVVVGSFVFSLVKGVFNISLSVCRLLYQLFDIIVNFLGKVLIVAASLLLMRSLLQALFGKPEPELHPSGDFSTLKSNSRTIKARAMKLLRTSQPESEDNQFMNIIDKINRNTFFICGNREGLVPIKARCIGLVGKEGIVVKHYYDYFVANGVKRVSVMSRKGNCLVEYDLDELKWTWTSEGTGYGVVELPKSFPVQFQDMRSQIVSQSYGGHFPTNMKLLKVNLETNELVDVKVGQIREPVPVTAKYGAPGWTINQGFVYDKGGAGVCGSLLLCPSLNSPIIGIHTAGNCGIRGYSEALVRETFEDARITVEFVNPELEDREDVYALDGFYSQEGALDRDLAPSMSPDTSIRKSDIHGVFDVKTEPAPLSNNDDRLEGEGDIVRIGVSKRCNPIKEFNRKDVAEACEHYKLGVMEHVPPLRGNMYPLSVKEAIEGIPIKGMSESIEMSTSEGFPWKHLRPKNCANKSWLFEYNFDKGRMDVTGINPFLKQVLDEKLDQRKQGLVPCSYFTACLKDARILKEKTSERGKTRIFEMSPIDLTIVQRQYFLDYIGSFSVSRFEHTIGINPDGYEWSELANRLQQFSPLILTADYKAFGPRVSKDLLQDDFDGASEWMRKYEICSEAEKHERRIVRETIKYEVCDGLHVVKDLVFRPSSGLPSGNVETVNKNTGVNSRYIRVAFLGLARAHAPHYATLYWFNHFVLMFSNGDDLIISVKEDIIPWFNNRTLISFFKEYNLEMTDALKSGQVREYCSLEEATYLKRGFLKHPTRENEWLAPLEESSITDTANWIWKSIDSQKASLVNSEMSCRLAYTRGPVFYSKVCETIRLRWLDEGVYFKYPPWDLLDRHIWEGAPGPKYSFGT</sequence>
<keyword evidence="13" id="KW-0693">Viral RNA replication</keyword>
<evidence type="ECO:0000256" key="8">
    <source>
        <dbReference type="ARBA" id="ARBA00022741"/>
    </source>
</evidence>
<dbReference type="Gene3D" id="3.30.70.270">
    <property type="match status" value="1"/>
</dbReference>
<dbReference type="SUPFAM" id="SSF88633">
    <property type="entry name" value="Positive stranded ssRNA viruses"/>
    <property type="match status" value="3"/>
</dbReference>
<dbReference type="GO" id="GO:0003968">
    <property type="term" value="F:RNA-directed RNA polymerase activity"/>
    <property type="evidence" value="ECO:0007669"/>
    <property type="project" value="UniProtKB-KW"/>
</dbReference>
<feature type="transmembrane region" description="Helical" evidence="15">
    <location>
        <begin position="2043"/>
        <end position="2065"/>
    </location>
</feature>
<keyword evidence="11" id="KW-0067">ATP-binding</keyword>
<organism evidence="18">
    <name type="scientific">Chajerado virus</name>
    <dbReference type="NCBI Taxonomy" id="2689357"/>
    <lineage>
        <taxon>Viruses</taxon>
        <taxon>Riboviria</taxon>
        <taxon>Orthornavirae</taxon>
        <taxon>Pisuviricota</taxon>
        <taxon>Pisoniviricetes</taxon>
        <taxon>Picornavirales</taxon>
        <taxon>Iflaviridae</taxon>
    </lineage>
</organism>
<keyword evidence="3" id="KW-0696">RNA-directed RNA polymerase</keyword>
<keyword evidence="4" id="KW-0167">Capsid protein</keyword>
<evidence type="ECO:0000256" key="11">
    <source>
        <dbReference type="ARBA" id="ARBA00022840"/>
    </source>
</evidence>
<keyword evidence="15" id="KW-0472">Membrane</keyword>
<evidence type="ECO:0000256" key="2">
    <source>
        <dbReference type="ARBA" id="ARBA00020107"/>
    </source>
</evidence>
<keyword evidence="8" id="KW-0547">Nucleotide-binding</keyword>
<evidence type="ECO:0000256" key="7">
    <source>
        <dbReference type="ARBA" id="ARBA00022695"/>
    </source>
</evidence>
<dbReference type="Gene3D" id="2.60.120.20">
    <property type="match status" value="3"/>
</dbReference>
<evidence type="ECO:0000256" key="9">
    <source>
        <dbReference type="ARBA" id="ARBA00022801"/>
    </source>
</evidence>
<keyword evidence="9" id="KW-0378">Hydrolase</keyword>
<keyword evidence="7" id="KW-0548">Nucleotidyltransferase</keyword>
<keyword evidence="15" id="KW-0812">Transmembrane</keyword>
<feature type="domain" description="SF3 helicase" evidence="17">
    <location>
        <begin position="1550"/>
        <end position="1722"/>
    </location>
</feature>
<evidence type="ECO:0000256" key="3">
    <source>
        <dbReference type="ARBA" id="ARBA00022484"/>
    </source>
</evidence>
<dbReference type="Pfam" id="PF00680">
    <property type="entry name" value="RdRP_1"/>
    <property type="match status" value="1"/>
</dbReference>
<dbReference type="InterPro" id="IPR007094">
    <property type="entry name" value="RNA-dir_pol_PSvirus"/>
</dbReference>
<dbReference type="EMBL" id="MN661038">
    <property type="protein sequence ID" value="QHA33688.1"/>
    <property type="molecule type" value="Genomic_RNA"/>
</dbReference>
<protein>
    <recommendedName>
        <fullName evidence="2">Genome polyprotein</fullName>
    </recommendedName>
</protein>
<evidence type="ECO:0000259" key="16">
    <source>
        <dbReference type="PROSITE" id="PS50507"/>
    </source>
</evidence>
<feature type="domain" description="RdRp catalytic" evidence="16">
    <location>
        <begin position="2595"/>
        <end position="2733"/>
    </location>
</feature>
<evidence type="ECO:0000256" key="6">
    <source>
        <dbReference type="ARBA" id="ARBA00022679"/>
    </source>
</evidence>
<evidence type="ECO:0000256" key="5">
    <source>
        <dbReference type="ARBA" id="ARBA00022670"/>
    </source>
</evidence>
<dbReference type="InterPro" id="IPR000605">
    <property type="entry name" value="Helicase_SF3_ssDNA/RNA_vir"/>
</dbReference>
<dbReference type="CDD" id="cd00205">
    <property type="entry name" value="rhv_like"/>
    <property type="match status" value="1"/>
</dbReference>
<dbReference type="PROSITE" id="PS50507">
    <property type="entry name" value="RDRP_SSRNA_POS"/>
    <property type="match status" value="1"/>
</dbReference>
<dbReference type="Pfam" id="PF00910">
    <property type="entry name" value="RNA_helicase"/>
    <property type="match status" value="1"/>
</dbReference>
<evidence type="ECO:0000256" key="14">
    <source>
        <dbReference type="SAM" id="Coils"/>
    </source>
</evidence>
<proteinExistence type="predicted"/>
<dbReference type="GO" id="GO:0008234">
    <property type="term" value="F:cysteine-type peptidase activity"/>
    <property type="evidence" value="ECO:0007669"/>
    <property type="project" value="UniProtKB-KW"/>
</dbReference>
<keyword evidence="5" id="KW-0645">Protease</keyword>
<evidence type="ECO:0000256" key="15">
    <source>
        <dbReference type="SAM" id="Phobius"/>
    </source>
</evidence>
<evidence type="ECO:0000256" key="4">
    <source>
        <dbReference type="ARBA" id="ARBA00022561"/>
    </source>
</evidence>
<dbReference type="GO" id="GO:0005524">
    <property type="term" value="F:ATP binding"/>
    <property type="evidence" value="ECO:0007669"/>
    <property type="project" value="UniProtKB-KW"/>
</dbReference>
<comment type="subcellular location">
    <subcellularLocation>
        <location evidence="1">Virion</location>
    </subcellularLocation>
</comment>
<evidence type="ECO:0000256" key="12">
    <source>
        <dbReference type="ARBA" id="ARBA00022844"/>
    </source>
</evidence>
<accession>A0A6B9KGK0</accession>
<feature type="coiled-coil region" evidence="14">
    <location>
        <begin position="20"/>
        <end position="47"/>
    </location>
</feature>
<evidence type="ECO:0000259" key="17">
    <source>
        <dbReference type="PROSITE" id="PS51218"/>
    </source>
</evidence>
<keyword evidence="14" id="KW-0175">Coiled coil</keyword>
<evidence type="ECO:0000256" key="10">
    <source>
        <dbReference type="ARBA" id="ARBA00022807"/>
    </source>
</evidence>
<dbReference type="SUPFAM" id="SSF56672">
    <property type="entry name" value="DNA/RNA polymerases"/>
    <property type="match status" value="1"/>
</dbReference>
<name>A0A6B9KGK0_9VIRU</name>